<evidence type="ECO:0000256" key="2">
    <source>
        <dbReference type="ARBA" id="ARBA00023015"/>
    </source>
</evidence>
<evidence type="ECO:0000313" key="7">
    <source>
        <dbReference type="Proteomes" id="UP000223527"/>
    </source>
</evidence>
<name>A0A2C7A6Q7_9PROT</name>
<dbReference type="PROSITE" id="PS50931">
    <property type="entry name" value="HTH_LYSR"/>
    <property type="match status" value="1"/>
</dbReference>
<dbReference type="GO" id="GO:0005829">
    <property type="term" value="C:cytosol"/>
    <property type="evidence" value="ECO:0007669"/>
    <property type="project" value="TreeGrafter"/>
</dbReference>
<dbReference type="Pfam" id="PF03466">
    <property type="entry name" value="LysR_substrate"/>
    <property type="match status" value="1"/>
</dbReference>
<dbReference type="PANTHER" id="PTHR30419:SF2">
    <property type="entry name" value="LYSR FAMILY TRANSCRIPTIONAL REGULATOR"/>
    <property type="match status" value="1"/>
</dbReference>
<dbReference type="SUPFAM" id="SSF53850">
    <property type="entry name" value="Periplasmic binding protein-like II"/>
    <property type="match status" value="1"/>
</dbReference>
<dbReference type="InterPro" id="IPR036388">
    <property type="entry name" value="WH-like_DNA-bd_sf"/>
</dbReference>
<keyword evidence="3" id="KW-0238">DNA-binding</keyword>
<dbReference type="InterPro" id="IPR000847">
    <property type="entry name" value="LysR_HTH_N"/>
</dbReference>
<accession>A0A2C7A6Q7</accession>
<protein>
    <submittedName>
        <fullName evidence="6">LysR family transcriptional regulator</fullName>
    </submittedName>
</protein>
<organism evidence="6 7">
    <name type="scientific">Teichococcus rhizosphaerae</name>
    <dbReference type="NCBI Taxonomy" id="1335062"/>
    <lineage>
        <taxon>Bacteria</taxon>
        <taxon>Pseudomonadati</taxon>
        <taxon>Pseudomonadota</taxon>
        <taxon>Alphaproteobacteria</taxon>
        <taxon>Acetobacterales</taxon>
        <taxon>Roseomonadaceae</taxon>
        <taxon>Roseomonas</taxon>
    </lineage>
</organism>
<evidence type="ECO:0000256" key="4">
    <source>
        <dbReference type="ARBA" id="ARBA00023163"/>
    </source>
</evidence>
<dbReference type="RefSeq" id="WP_099094737.1">
    <property type="nucleotide sequence ID" value="NZ_PDNU01000007.1"/>
</dbReference>
<dbReference type="PANTHER" id="PTHR30419">
    <property type="entry name" value="HTH-TYPE TRANSCRIPTIONAL REGULATOR YBHD"/>
    <property type="match status" value="1"/>
</dbReference>
<dbReference type="GO" id="GO:0003677">
    <property type="term" value="F:DNA binding"/>
    <property type="evidence" value="ECO:0007669"/>
    <property type="project" value="UniProtKB-KW"/>
</dbReference>
<keyword evidence="2" id="KW-0805">Transcription regulation</keyword>
<comment type="caution">
    <text evidence="6">The sequence shown here is derived from an EMBL/GenBank/DDBJ whole genome shotgun (WGS) entry which is preliminary data.</text>
</comment>
<dbReference type="InterPro" id="IPR036390">
    <property type="entry name" value="WH_DNA-bd_sf"/>
</dbReference>
<dbReference type="Proteomes" id="UP000223527">
    <property type="component" value="Unassembled WGS sequence"/>
</dbReference>
<feature type="domain" description="HTH lysR-type" evidence="5">
    <location>
        <begin position="3"/>
        <end position="60"/>
    </location>
</feature>
<evidence type="ECO:0000256" key="1">
    <source>
        <dbReference type="ARBA" id="ARBA00009437"/>
    </source>
</evidence>
<evidence type="ECO:0000313" key="6">
    <source>
        <dbReference type="EMBL" id="PHK95778.1"/>
    </source>
</evidence>
<dbReference type="AlphaFoldDB" id="A0A2C7A6Q7"/>
<evidence type="ECO:0000259" key="5">
    <source>
        <dbReference type="PROSITE" id="PS50931"/>
    </source>
</evidence>
<dbReference type="SUPFAM" id="SSF46785">
    <property type="entry name" value="Winged helix' DNA-binding domain"/>
    <property type="match status" value="1"/>
</dbReference>
<dbReference type="Pfam" id="PF00126">
    <property type="entry name" value="HTH_1"/>
    <property type="match status" value="1"/>
</dbReference>
<proteinExistence type="inferred from homology"/>
<evidence type="ECO:0000256" key="3">
    <source>
        <dbReference type="ARBA" id="ARBA00023125"/>
    </source>
</evidence>
<dbReference type="GO" id="GO:0003700">
    <property type="term" value="F:DNA-binding transcription factor activity"/>
    <property type="evidence" value="ECO:0007669"/>
    <property type="project" value="InterPro"/>
</dbReference>
<dbReference type="OrthoDB" id="9785974at2"/>
<keyword evidence="7" id="KW-1185">Reference proteome</keyword>
<dbReference type="Gene3D" id="1.10.10.10">
    <property type="entry name" value="Winged helix-like DNA-binding domain superfamily/Winged helix DNA-binding domain"/>
    <property type="match status" value="1"/>
</dbReference>
<dbReference type="InterPro" id="IPR005119">
    <property type="entry name" value="LysR_subst-bd"/>
</dbReference>
<reference evidence="6 7" key="1">
    <citation type="submission" date="2017-10" db="EMBL/GenBank/DDBJ databases">
        <authorList>
            <person name="Banno H."/>
            <person name="Chua N.-H."/>
        </authorList>
    </citation>
    <scope>NUCLEOTIDE SEQUENCE [LARGE SCALE GENOMIC DNA]</scope>
    <source>
        <strain evidence="6 7">YW11</strain>
    </source>
</reference>
<comment type="similarity">
    <text evidence="1">Belongs to the LysR transcriptional regulatory family.</text>
</comment>
<keyword evidence="4" id="KW-0804">Transcription</keyword>
<dbReference type="Gene3D" id="3.40.190.290">
    <property type="match status" value="1"/>
</dbReference>
<gene>
    <name evidence="6" type="ORF">CR162_06540</name>
</gene>
<dbReference type="EMBL" id="PDNU01000007">
    <property type="protein sequence ID" value="PHK95778.1"/>
    <property type="molecule type" value="Genomic_DNA"/>
</dbReference>
<dbReference type="InterPro" id="IPR050950">
    <property type="entry name" value="HTH-type_LysR_regulators"/>
</dbReference>
<sequence length="317" mass="32898">MHLDLTDLRLFRHVAEAGSITAGAARAGLALASASTRLRDMEAQAGVALLLRGRRGVSLTPAGLALLHHARLVAQQVERMRGELGEYARGLKGHVRLLANTAATAELLPEPLARFLAAHPQVDIDLRECPSAEVARGVAEGLAELGVAAGHADLSGLEALPFRAERLVLVAPPGHALAGRRAVGLAEALGWEFIGLGAESALQRHVAGHAARAGLRLRLRIQAPGPEAACRMAALGAGLAIVPEAAARRAAAPLALLRLEEPWAERRLSLLRRRGVSLPLHAERLLAHLAGCAGAAPPHGAGATLLGNVMPARGGLP</sequence>